<evidence type="ECO:0000313" key="1">
    <source>
        <dbReference type="EMBL" id="KKN18981.1"/>
    </source>
</evidence>
<accession>A0A0F9R0Y0</accession>
<name>A0A0F9R0Y0_9ZZZZ</name>
<reference evidence="1" key="1">
    <citation type="journal article" date="2015" name="Nature">
        <title>Complex archaea that bridge the gap between prokaryotes and eukaryotes.</title>
        <authorList>
            <person name="Spang A."/>
            <person name="Saw J.H."/>
            <person name="Jorgensen S.L."/>
            <person name="Zaremba-Niedzwiedzka K."/>
            <person name="Martijn J."/>
            <person name="Lind A.E."/>
            <person name="van Eijk R."/>
            <person name="Schleper C."/>
            <person name="Guy L."/>
            <person name="Ettema T.J."/>
        </authorList>
    </citation>
    <scope>NUCLEOTIDE SEQUENCE</scope>
</reference>
<sequence length="183" mass="20130">MVTKAKTKIKPRATIGKVPVWCAHDKIVPCVELIMNPKNPNTHPASQIELLGKIISKTGWRGLITVSNQSGFIVKGHGRLEAAFKAGIEKAPVEYQDYESEAIEHADMVADNRLAELAVRDNDKLSDLLNDLKVLDIDMELTAYDLNEIDEITNPNMADPPGSGNDGPKEVECPQCGEIFIPR</sequence>
<organism evidence="1">
    <name type="scientific">marine sediment metagenome</name>
    <dbReference type="NCBI Taxonomy" id="412755"/>
    <lineage>
        <taxon>unclassified sequences</taxon>
        <taxon>metagenomes</taxon>
        <taxon>ecological metagenomes</taxon>
    </lineage>
</organism>
<dbReference type="EMBL" id="LAZR01003377">
    <property type="protein sequence ID" value="KKN18981.1"/>
    <property type="molecule type" value="Genomic_DNA"/>
</dbReference>
<comment type="caution">
    <text evidence="1">The sequence shown here is derived from an EMBL/GenBank/DDBJ whole genome shotgun (WGS) entry which is preliminary data.</text>
</comment>
<dbReference type="Gene3D" id="3.90.1530.10">
    <property type="entry name" value="Conserved hypothetical protein from pyrococcus furiosus pfu- 392566-001, ParB domain"/>
    <property type="match status" value="1"/>
</dbReference>
<protein>
    <submittedName>
        <fullName evidence="1">Uncharacterized protein</fullName>
    </submittedName>
</protein>
<dbReference type="SUPFAM" id="SSF110849">
    <property type="entry name" value="ParB/Sulfiredoxin"/>
    <property type="match status" value="1"/>
</dbReference>
<dbReference type="InterPro" id="IPR036086">
    <property type="entry name" value="ParB/Sulfiredoxin_sf"/>
</dbReference>
<dbReference type="AlphaFoldDB" id="A0A0F9R0Y0"/>
<proteinExistence type="predicted"/>
<gene>
    <name evidence="1" type="ORF">LCGC14_0950300</name>
</gene>